<name>M5UHE1_9BACT</name>
<dbReference type="AlphaFoldDB" id="M5UHE1"/>
<proteinExistence type="predicted"/>
<reference evidence="1 2" key="1">
    <citation type="journal article" date="2013" name="Mar. Genomics">
        <title>Expression of sulfatases in Rhodopirellula baltica and the diversity of sulfatases in the genus Rhodopirellula.</title>
        <authorList>
            <person name="Wegner C.E."/>
            <person name="Richter-Heitmann T."/>
            <person name="Klindworth A."/>
            <person name="Klockow C."/>
            <person name="Richter M."/>
            <person name="Achstetter T."/>
            <person name="Glockner F.O."/>
            <person name="Harder J."/>
        </authorList>
    </citation>
    <scope>NUCLEOTIDE SEQUENCE [LARGE SCALE GENOMIC DNA]</scope>
    <source>
        <strain evidence="1 2">SM41</strain>
    </source>
</reference>
<dbReference type="EMBL" id="ANOH01000215">
    <property type="protein sequence ID" value="EMI55448.1"/>
    <property type="molecule type" value="Genomic_DNA"/>
</dbReference>
<evidence type="ECO:0000313" key="2">
    <source>
        <dbReference type="Proteomes" id="UP000011885"/>
    </source>
</evidence>
<sequence>MLVSHQGPDAIFTSEQVDRIMKLLEDIRSTAVAA</sequence>
<organism evidence="1 2">
    <name type="scientific">Rhodopirellula sallentina SM41</name>
    <dbReference type="NCBI Taxonomy" id="1263870"/>
    <lineage>
        <taxon>Bacteria</taxon>
        <taxon>Pseudomonadati</taxon>
        <taxon>Planctomycetota</taxon>
        <taxon>Planctomycetia</taxon>
        <taxon>Pirellulales</taxon>
        <taxon>Pirellulaceae</taxon>
        <taxon>Rhodopirellula</taxon>
    </lineage>
</organism>
<comment type="caution">
    <text evidence="1">The sequence shown here is derived from an EMBL/GenBank/DDBJ whole genome shotgun (WGS) entry which is preliminary data.</text>
</comment>
<dbReference type="Proteomes" id="UP000011885">
    <property type="component" value="Unassembled WGS sequence"/>
</dbReference>
<gene>
    <name evidence="1" type="ORF">RSSM_03091</name>
</gene>
<evidence type="ECO:0000313" key="1">
    <source>
        <dbReference type="EMBL" id="EMI55448.1"/>
    </source>
</evidence>
<accession>M5UHE1</accession>
<keyword evidence="2" id="KW-1185">Reference proteome</keyword>
<protein>
    <submittedName>
        <fullName evidence="1">Uncharacterized protein</fullName>
    </submittedName>
</protein>